<evidence type="ECO:0000313" key="3">
    <source>
        <dbReference type="Proteomes" id="UP000782901"/>
    </source>
</evidence>
<dbReference type="AlphaFoldDB" id="A0A943DWX5"/>
<sequence>MKKYILLVCVFVAALTSCTNDDITISYATNFKINPATVIAPFTWEWEAGDLESFDTDYQLRVRLLVYNSDGILEKEDMQYFSNYSVVMNSSLALPNGSYTAIAITDVIGKTSSAVSEYWKLGEYQKLADTHIDDAGYIGGQNKILGISKEIFTIDGKNRSDISINVQPTGALFFVWYRNIHTFNDISRYTLSCAKTAESCLFNADGSYSVIAENHNGSYDWRISYLDVEDYPNNTGIYNYFYVLPVSNLNLKFQASSSSEDMDVSPVMTINPKAGEEWMFVLNLKDEESEGKVTYYYGLANKDVKKSAYQSEFGNIGKQTDIMSNHQKIYLKNIE</sequence>
<evidence type="ECO:0000313" key="2">
    <source>
        <dbReference type="EMBL" id="MBS5412039.1"/>
    </source>
</evidence>
<dbReference type="PROSITE" id="PS51257">
    <property type="entry name" value="PROKAR_LIPOPROTEIN"/>
    <property type="match status" value="1"/>
</dbReference>
<name>A0A943DWX5_BACT4</name>
<proteinExistence type="predicted"/>
<comment type="caution">
    <text evidence="2">The sequence shown here is derived from an EMBL/GenBank/DDBJ whole genome shotgun (WGS) entry which is preliminary data.</text>
</comment>
<evidence type="ECO:0000256" key="1">
    <source>
        <dbReference type="SAM" id="SignalP"/>
    </source>
</evidence>
<dbReference type="Proteomes" id="UP000782901">
    <property type="component" value="Unassembled WGS sequence"/>
</dbReference>
<reference evidence="2" key="1">
    <citation type="submission" date="2021-02" db="EMBL/GenBank/DDBJ databases">
        <title>Infant gut strain persistence is associated with maternal origin, phylogeny, and functional potential including surface adhesion and iron acquisition.</title>
        <authorList>
            <person name="Lou Y.C."/>
        </authorList>
    </citation>
    <scope>NUCLEOTIDE SEQUENCE</scope>
    <source>
        <strain evidence="2">L3_082_243G1_dasL3_082_243G1_maxbin2.maxbin.015s ta_sub</strain>
    </source>
</reference>
<organism evidence="2 3">
    <name type="scientific">Bacteroides thetaiotaomicron</name>
    <dbReference type="NCBI Taxonomy" id="818"/>
    <lineage>
        <taxon>Bacteria</taxon>
        <taxon>Pseudomonadati</taxon>
        <taxon>Bacteroidota</taxon>
        <taxon>Bacteroidia</taxon>
        <taxon>Bacteroidales</taxon>
        <taxon>Bacteroidaceae</taxon>
        <taxon>Bacteroides</taxon>
    </lineage>
</organism>
<protein>
    <recommendedName>
        <fullName evidence="4">Lipoprotein</fullName>
    </recommendedName>
</protein>
<feature type="chain" id="PRO_5037417442" description="Lipoprotein" evidence="1">
    <location>
        <begin position="20"/>
        <end position="335"/>
    </location>
</feature>
<gene>
    <name evidence="2" type="ORF">KHY35_15225</name>
</gene>
<keyword evidence="1" id="KW-0732">Signal</keyword>
<dbReference type="EMBL" id="JAGZEE010000022">
    <property type="protein sequence ID" value="MBS5412039.1"/>
    <property type="molecule type" value="Genomic_DNA"/>
</dbReference>
<evidence type="ECO:0008006" key="4">
    <source>
        <dbReference type="Google" id="ProtNLM"/>
    </source>
</evidence>
<accession>A0A943DWX5</accession>
<feature type="signal peptide" evidence="1">
    <location>
        <begin position="1"/>
        <end position="19"/>
    </location>
</feature>